<name>A0A8J3BE72_9FLAO</name>
<comment type="caution">
    <text evidence="3">The sequence shown here is derived from an EMBL/GenBank/DDBJ whole genome shotgun (WGS) entry which is preliminary data.</text>
</comment>
<feature type="transmembrane region" description="Helical" evidence="1">
    <location>
        <begin position="228"/>
        <end position="249"/>
    </location>
</feature>
<feature type="domain" description="Heparan-alpha-glucosaminide N-acetyltransferase catalytic" evidence="2">
    <location>
        <begin position="6"/>
        <end position="238"/>
    </location>
</feature>
<feature type="transmembrane region" description="Helical" evidence="1">
    <location>
        <begin position="255"/>
        <end position="277"/>
    </location>
</feature>
<dbReference type="PANTHER" id="PTHR31061">
    <property type="entry name" value="LD22376P"/>
    <property type="match status" value="1"/>
</dbReference>
<reference evidence="3" key="1">
    <citation type="journal article" date="2014" name="Int. J. Syst. Evol. Microbiol.">
        <title>Complete genome sequence of Corynebacterium casei LMG S-19264T (=DSM 44701T), isolated from a smear-ripened cheese.</title>
        <authorList>
            <consortium name="US DOE Joint Genome Institute (JGI-PGF)"/>
            <person name="Walter F."/>
            <person name="Albersmeier A."/>
            <person name="Kalinowski J."/>
            <person name="Ruckert C."/>
        </authorList>
    </citation>
    <scope>NUCLEOTIDE SEQUENCE</scope>
    <source>
        <strain evidence="3">JCM 12862</strain>
    </source>
</reference>
<dbReference type="RefSeq" id="WP_188649928.1">
    <property type="nucleotide sequence ID" value="NZ_BMNR01000001.1"/>
</dbReference>
<sequence length="369" mass="41307">MKTSNRIVSVDIFRGLTVAAMILVNNPGSWGHVYSPLLHAEWHGLTPTDLIFPFFLFIVGMSITLAYTRRKKEGIDSAVYKKIVSRTCKLIILGLILAAFTVHFPFVKTFSDLRLPGVLQRIGLVFFVASILFLNINWKGLLVIFIGILIGYWYVMTQIPVNGGLPMLTEESNLATVIDTNILTRSHMWKVYDPEGILSTVPAIATSIFGMLFGKVLINNHKSSNEKLVFFVVIGTVALILGYIFSLNFPLNKSLWTSSFVLVTGGWACLIYALIFYMTDVLKKDKWGVPAIIFGSNAITVFFLSGLIGRLFGMIEIKDNVSVHSFLYNNLSSIITNLKLSSLIYAMGVIAFYYLVALILYKRKIFIKV</sequence>
<keyword evidence="1" id="KW-0472">Membrane</keyword>
<keyword evidence="4" id="KW-1185">Reference proteome</keyword>
<protein>
    <submittedName>
        <fullName evidence="3">DUF5009 domain-containing protein</fullName>
    </submittedName>
</protein>
<dbReference type="InterPro" id="IPR012429">
    <property type="entry name" value="HGSNAT_cat"/>
</dbReference>
<dbReference type="EMBL" id="BMNR01000001">
    <property type="protein sequence ID" value="GGK14966.1"/>
    <property type="molecule type" value="Genomic_DNA"/>
</dbReference>
<keyword evidence="1" id="KW-1133">Transmembrane helix</keyword>
<accession>A0A8J3BE72</accession>
<dbReference type="Proteomes" id="UP000612329">
    <property type="component" value="Unassembled WGS sequence"/>
</dbReference>
<evidence type="ECO:0000259" key="2">
    <source>
        <dbReference type="Pfam" id="PF07786"/>
    </source>
</evidence>
<dbReference type="AlphaFoldDB" id="A0A8J3BE72"/>
<evidence type="ECO:0000313" key="3">
    <source>
        <dbReference type="EMBL" id="GGK14966.1"/>
    </source>
</evidence>
<feature type="transmembrane region" description="Helical" evidence="1">
    <location>
        <begin position="343"/>
        <end position="361"/>
    </location>
</feature>
<feature type="transmembrane region" description="Helical" evidence="1">
    <location>
        <begin position="196"/>
        <end position="216"/>
    </location>
</feature>
<evidence type="ECO:0000313" key="4">
    <source>
        <dbReference type="Proteomes" id="UP000612329"/>
    </source>
</evidence>
<feature type="transmembrane region" description="Helical" evidence="1">
    <location>
        <begin position="118"/>
        <end position="134"/>
    </location>
</feature>
<dbReference type="Pfam" id="PF07786">
    <property type="entry name" value="HGSNAT_cat"/>
    <property type="match status" value="1"/>
</dbReference>
<keyword evidence="1" id="KW-0812">Transmembrane</keyword>
<organism evidence="3 4">
    <name type="scientific">Yeosuana aromativorans</name>
    <dbReference type="NCBI Taxonomy" id="288019"/>
    <lineage>
        <taxon>Bacteria</taxon>
        <taxon>Pseudomonadati</taxon>
        <taxon>Bacteroidota</taxon>
        <taxon>Flavobacteriia</taxon>
        <taxon>Flavobacteriales</taxon>
        <taxon>Flavobacteriaceae</taxon>
        <taxon>Yeosuana</taxon>
    </lineage>
</organism>
<proteinExistence type="predicted"/>
<feature type="transmembrane region" description="Helical" evidence="1">
    <location>
        <begin position="12"/>
        <end position="30"/>
    </location>
</feature>
<feature type="transmembrane region" description="Helical" evidence="1">
    <location>
        <begin position="88"/>
        <end position="106"/>
    </location>
</feature>
<gene>
    <name evidence="3" type="ORF">GCM10007962_06450</name>
</gene>
<dbReference type="PANTHER" id="PTHR31061:SF24">
    <property type="entry name" value="LD22376P"/>
    <property type="match status" value="1"/>
</dbReference>
<feature type="transmembrane region" description="Helical" evidence="1">
    <location>
        <begin position="289"/>
        <end position="312"/>
    </location>
</feature>
<evidence type="ECO:0000256" key="1">
    <source>
        <dbReference type="SAM" id="Phobius"/>
    </source>
</evidence>
<reference evidence="3" key="2">
    <citation type="submission" date="2020-09" db="EMBL/GenBank/DDBJ databases">
        <authorList>
            <person name="Sun Q."/>
            <person name="Ohkuma M."/>
        </authorList>
    </citation>
    <scope>NUCLEOTIDE SEQUENCE</scope>
    <source>
        <strain evidence="3">JCM 12862</strain>
    </source>
</reference>
<feature type="transmembrane region" description="Helical" evidence="1">
    <location>
        <begin position="141"/>
        <end position="161"/>
    </location>
</feature>
<feature type="transmembrane region" description="Helical" evidence="1">
    <location>
        <begin position="50"/>
        <end position="67"/>
    </location>
</feature>